<proteinExistence type="predicted"/>
<reference evidence="2 3" key="1">
    <citation type="submission" date="2012-08" db="EMBL/GenBank/DDBJ databases">
        <title>Oryza genome evolution.</title>
        <authorList>
            <person name="Wing R.A."/>
        </authorList>
    </citation>
    <scope>NUCLEOTIDE SEQUENCE</scope>
</reference>
<keyword evidence="1" id="KW-0812">Transmembrane</keyword>
<dbReference type="HOGENOM" id="CLU_1463331_0_0_1"/>
<evidence type="ECO:0000313" key="2">
    <source>
        <dbReference type="EnsemblPlants" id="LPERR09G04140.1"/>
    </source>
</evidence>
<organism evidence="2 3">
    <name type="scientific">Leersia perrieri</name>
    <dbReference type="NCBI Taxonomy" id="77586"/>
    <lineage>
        <taxon>Eukaryota</taxon>
        <taxon>Viridiplantae</taxon>
        <taxon>Streptophyta</taxon>
        <taxon>Embryophyta</taxon>
        <taxon>Tracheophyta</taxon>
        <taxon>Spermatophyta</taxon>
        <taxon>Magnoliopsida</taxon>
        <taxon>Liliopsida</taxon>
        <taxon>Poales</taxon>
        <taxon>Poaceae</taxon>
        <taxon>BOP clade</taxon>
        <taxon>Oryzoideae</taxon>
        <taxon>Oryzeae</taxon>
        <taxon>Oryzinae</taxon>
        <taxon>Leersia</taxon>
    </lineage>
</organism>
<dbReference type="Proteomes" id="UP000032180">
    <property type="component" value="Chromosome 9"/>
</dbReference>
<reference evidence="2" key="3">
    <citation type="submission" date="2015-04" db="UniProtKB">
        <authorList>
            <consortium name="EnsemblPlants"/>
        </authorList>
    </citation>
    <scope>IDENTIFICATION</scope>
</reference>
<protein>
    <submittedName>
        <fullName evidence="2">Uncharacterized protein</fullName>
    </submittedName>
</protein>
<dbReference type="EnsemblPlants" id="LPERR09G04140.1">
    <property type="protein sequence ID" value="LPERR09G04140.1"/>
    <property type="gene ID" value="LPERR09G04140"/>
</dbReference>
<reference evidence="3" key="2">
    <citation type="submission" date="2013-12" db="EMBL/GenBank/DDBJ databases">
        <authorList>
            <person name="Yu Y."/>
            <person name="Lee S."/>
            <person name="de Baynast K."/>
            <person name="Wissotski M."/>
            <person name="Liu L."/>
            <person name="Talag J."/>
            <person name="Goicoechea J."/>
            <person name="Angelova A."/>
            <person name="Jetty R."/>
            <person name="Kudrna D."/>
            <person name="Golser W."/>
            <person name="Rivera L."/>
            <person name="Zhang J."/>
            <person name="Wing R."/>
        </authorList>
    </citation>
    <scope>NUCLEOTIDE SEQUENCE</scope>
</reference>
<keyword evidence="1" id="KW-1133">Transmembrane helix</keyword>
<keyword evidence="3" id="KW-1185">Reference proteome</keyword>
<keyword evidence="1" id="KW-0472">Membrane</keyword>
<dbReference type="Gramene" id="LPERR09G04140.1">
    <property type="protein sequence ID" value="LPERR09G04140.1"/>
    <property type="gene ID" value="LPERR09G04140"/>
</dbReference>
<accession>A0A0D9XCK4</accession>
<name>A0A0D9XCK4_9ORYZ</name>
<feature type="transmembrane region" description="Helical" evidence="1">
    <location>
        <begin position="64"/>
        <end position="85"/>
    </location>
</feature>
<evidence type="ECO:0000256" key="1">
    <source>
        <dbReference type="SAM" id="Phobius"/>
    </source>
</evidence>
<sequence length="185" mass="20790">MSTGRGRGLGSAALPRRGSGWAASRWTYSNEGTGPFIELYTVWLVLALTGPLIVPGVLSASHDIAFLFTAWPVHFLSFAPCSKVIMRWLCWQQKEKAVALMRASMLGFAANSALALLKVIQQNYTPLLHHVLSSSLLEMSWKLKFATRAGKPFNRQFHITWFECLLDQRALYMTMCVERALLEQL</sequence>
<dbReference type="AlphaFoldDB" id="A0A0D9XCK4"/>
<feature type="transmembrane region" description="Helical" evidence="1">
    <location>
        <begin position="39"/>
        <end position="58"/>
    </location>
</feature>
<evidence type="ECO:0000313" key="3">
    <source>
        <dbReference type="Proteomes" id="UP000032180"/>
    </source>
</evidence>